<evidence type="ECO:0000259" key="6">
    <source>
        <dbReference type="Pfam" id="PF15469"/>
    </source>
</evidence>
<dbReference type="GO" id="GO:0006869">
    <property type="term" value="P:lipid transport"/>
    <property type="evidence" value="ECO:0007669"/>
    <property type="project" value="UniProtKB-UniRule"/>
</dbReference>
<dbReference type="GO" id="GO:0042147">
    <property type="term" value="P:retrograde transport, endosome to Golgi"/>
    <property type="evidence" value="ECO:0007669"/>
    <property type="project" value="UniProtKB-UniRule"/>
</dbReference>
<comment type="subcellular location">
    <subcellularLocation>
        <location evidence="3">Golgi apparatus</location>
        <location evidence="3">trans-Golgi network</location>
    </subcellularLocation>
</comment>
<feature type="compositionally biased region" description="Polar residues" evidence="5">
    <location>
        <begin position="297"/>
        <end position="306"/>
    </location>
</feature>
<keyword evidence="4" id="KW-0175">Coiled coil</keyword>
<evidence type="ECO:0000256" key="3">
    <source>
        <dbReference type="RuleBase" id="RU368010"/>
    </source>
</evidence>
<keyword evidence="3" id="KW-0333">Golgi apparatus</keyword>
<keyword evidence="3" id="KW-0653">Protein transport</keyword>
<dbReference type="GO" id="GO:0015031">
    <property type="term" value="P:protein transport"/>
    <property type="evidence" value="ECO:0007669"/>
    <property type="project" value="UniProtKB-UniRule"/>
</dbReference>
<evidence type="ECO:0000256" key="5">
    <source>
        <dbReference type="SAM" id="MobiDB-lite"/>
    </source>
</evidence>
<keyword evidence="2 3" id="KW-0813">Transport</keyword>
<feature type="compositionally biased region" description="Polar residues" evidence="5">
    <location>
        <begin position="316"/>
        <end position="327"/>
    </location>
</feature>
<keyword evidence="8" id="KW-1185">Reference proteome</keyword>
<dbReference type="Pfam" id="PF15469">
    <property type="entry name" value="Sec5"/>
    <property type="match status" value="1"/>
</dbReference>
<comment type="caution">
    <text evidence="7">The sequence shown here is derived from an EMBL/GenBank/DDBJ whole genome shotgun (WGS) entry which is preliminary data.</text>
</comment>
<dbReference type="AlphaFoldDB" id="A0A9P6FW04"/>
<feature type="domain" description="Exocyst complex component EXOC2/Sec5 N-terminal" evidence="6">
    <location>
        <begin position="46"/>
        <end position="424"/>
    </location>
</feature>
<dbReference type="InterPro" id="IPR039481">
    <property type="entry name" value="EXOC2/Sec5_N_dom"/>
</dbReference>
<comment type="similarity">
    <text evidence="1 3">Belongs to the VPS51 family.</text>
</comment>
<feature type="compositionally biased region" description="Polar residues" evidence="5">
    <location>
        <begin position="335"/>
        <end position="349"/>
    </location>
</feature>
<reference evidence="7" key="1">
    <citation type="journal article" date="2020" name="Fungal Divers.">
        <title>Resolving the Mortierellaceae phylogeny through synthesis of multi-gene phylogenetics and phylogenomics.</title>
        <authorList>
            <person name="Vandepol N."/>
            <person name="Liber J."/>
            <person name="Desiro A."/>
            <person name="Na H."/>
            <person name="Kennedy M."/>
            <person name="Barry K."/>
            <person name="Grigoriev I.V."/>
            <person name="Miller A.N."/>
            <person name="O'Donnell K."/>
            <person name="Stajich J.E."/>
            <person name="Bonito G."/>
        </authorList>
    </citation>
    <scope>NUCLEOTIDE SEQUENCE</scope>
    <source>
        <strain evidence="7">KOD1015</strain>
    </source>
</reference>
<feature type="region of interest" description="Disordered" evidence="5">
    <location>
        <begin position="29"/>
        <end position="50"/>
    </location>
</feature>
<dbReference type="PANTHER" id="PTHR15954">
    <property type="entry name" value="VACUOLAR PROTEIN SORTING-ASSOCIATED PROTEIN 51 HOMOLOG"/>
    <property type="match status" value="1"/>
</dbReference>
<proteinExistence type="inferred from homology"/>
<evidence type="ECO:0000313" key="8">
    <source>
        <dbReference type="Proteomes" id="UP000780801"/>
    </source>
</evidence>
<gene>
    <name evidence="7" type="primary">VPS51_2</name>
    <name evidence="7" type="ORF">BGW38_010621</name>
</gene>
<dbReference type="GO" id="GO:0048193">
    <property type="term" value="P:Golgi vesicle transport"/>
    <property type="evidence" value="ECO:0007669"/>
    <property type="project" value="TreeGrafter"/>
</dbReference>
<protein>
    <recommendedName>
        <fullName evidence="3">Vacuolar protein sorting-associated protein 51 homolog</fullName>
    </recommendedName>
</protein>
<evidence type="ECO:0000313" key="7">
    <source>
        <dbReference type="EMBL" id="KAF9582885.1"/>
    </source>
</evidence>
<dbReference type="GO" id="GO:1990745">
    <property type="term" value="C:EARP complex"/>
    <property type="evidence" value="ECO:0007669"/>
    <property type="project" value="TreeGrafter"/>
</dbReference>
<sequence>MGPGAPATTRRRAKSFLRNYYGIQQTDATAQDGVKSKTTEQTGHVAKSDPYDLDSHSFEVEKYMHKMFVEKQLPGIVQADNELVAEIRQLDGDMKTLVYENYSKFLSATDTINNMKSNVDNLESEMTRLTENIGKIATSSGAIHNSLGTKREKIRQLNGVHSLLTKLQFVFELPTNLHQCLEAGSYTQAVKSYCRTLSLLQHYKHLTVFTGIERECKAIMVQIAYKLRQKMCSEQATITEISECVGMLLALKEDPVALWKQYLDLATKCLDKINSTVLKNIEKLPLYIVPSEKSPKPAQTSDSASIKKTPIRKNSRPLSSVMNTPATPTDKELASTGSNTPAQQQAAQSQDKVSYMNTHFLRYVEGFVISFRSYFLSSAANINSHNVPADTDGMLSDQRPAGWIVKETRAHAGLTREQQTQAESAVKGVVSKITGGFLDTVASFLEYPDDIANMRPDVHVHVLQSLHLGTLANPGLCQMVRFDTLVTGLNQNWENRLIERALTVIKEGLLDRIREQDMSLGQKIHSAENTLSASMYEPSGPGSPHIMKDTIIWLKDVFKLETVTFLEKCLSSDAQFLDTKEGRKLFLKNIQTGFRMFWDQFLTEVK</sequence>
<evidence type="ECO:0000256" key="4">
    <source>
        <dbReference type="SAM" id="Coils"/>
    </source>
</evidence>
<dbReference type="GO" id="GO:0007030">
    <property type="term" value="P:Golgi organization"/>
    <property type="evidence" value="ECO:0007669"/>
    <property type="project" value="UniProtKB-UniRule"/>
</dbReference>
<dbReference type="GO" id="GO:0005829">
    <property type="term" value="C:cytosol"/>
    <property type="evidence" value="ECO:0007669"/>
    <property type="project" value="GOC"/>
</dbReference>
<dbReference type="GO" id="GO:0016020">
    <property type="term" value="C:membrane"/>
    <property type="evidence" value="ECO:0007669"/>
    <property type="project" value="TreeGrafter"/>
</dbReference>
<comment type="function">
    <text evidence="3">Acts as component of the GARP complex that is involved in retrograde transport from early and late endosomes to the trans-Golgi network (TGN).</text>
</comment>
<evidence type="ECO:0000256" key="1">
    <source>
        <dbReference type="ARBA" id="ARBA00006080"/>
    </source>
</evidence>
<accession>A0A9P6FW04</accession>
<dbReference type="GO" id="GO:0000938">
    <property type="term" value="C:GARP complex"/>
    <property type="evidence" value="ECO:0007669"/>
    <property type="project" value="UniProtKB-UniRule"/>
</dbReference>
<feature type="region of interest" description="Disordered" evidence="5">
    <location>
        <begin position="292"/>
        <end position="349"/>
    </location>
</feature>
<organism evidence="7 8">
    <name type="scientific">Lunasporangiospora selenospora</name>
    <dbReference type="NCBI Taxonomy" id="979761"/>
    <lineage>
        <taxon>Eukaryota</taxon>
        <taxon>Fungi</taxon>
        <taxon>Fungi incertae sedis</taxon>
        <taxon>Mucoromycota</taxon>
        <taxon>Mortierellomycotina</taxon>
        <taxon>Mortierellomycetes</taxon>
        <taxon>Mortierellales</taxon>
        <taxon>Mortierellaceae</taxon>
        <taxon>Lunasporangiospora</taxon>
    </lineage>
</organism>
<dbReference type="OrthoDB" id="203678at2759"/>
<dbReference type="Proteomes" id="UP000780801">
    <property type="component" value="Unassembled WGS sequence"/>
</dbReference>
<comment type="subunit">
    <text evidence="3">Component of the Golgi-associated retrograde protein (GARP) complex.</text>
</comment>
<dbReference type="PANTHER" id="PTHR15954:SF4">
    <property type="entry name" value="VACUOLAR PROTEIN SORTING-ASSOCIATED PROTEIN 51 HOMOLOG"/>
    <property type="match status" value="1"/>
</dbReference>
<name>A0A9P6FW04_9FUNG</name>
<dbReference type="GO" id="GO:0032456">
    <property type="term" value="P:endocytic recycling"/>
    <property type="evidence" value="ECO:0007669"/>
    <property type="project" value="TreeGrafter"/>
</dbReference>
<keyword evidence="3" id="KW-0445">Lipid transport</keyword>
<dbReference type="EMBL" id="JAABOA010000887">
    <property type="protein sequence ID" value="KAF9582885.1"/>
    <property type="molecule type" value="Genomic_DNA"/>
</dbReference>
<evidence type="ECO:0000256" key="2">
    <source>
        <dbReference type="ARBA" id="ARBA00022448"/>
    </source>
</evidence>
<feature type="non-terminal residue" evidence="7">
    <location>
        <position position="1"/>
    </location>
</feature>
<feature type="coiled-coil region" evidence="4">
    <location>
        <begin position="105"/>
        <end position="132"/>
    </location>
</feature>
<dbReference type="InterPro" id="IPR014812">
    <property type="entry name" value="Vps51"/>
</dbReference>